<dbReference type="STRING" id="370526.SAMN04489835_1626"/>
<evidence type="ECO:0000313" key="3">
    <source>
        <dbReference type="Proteomes" id="UP000182915"/>
    </source>
</evidence>
<dbReference type="RefSeq" id="WP_157897629.1">
    <property type="nucleotide sequence ID" value="NZ_LT629971.1"/>
</dbReference>
<dbReference type="Proteomes" id="UP000182915">
    <property type="component" value="Chromosome I"/>
</dbReference>
<proteinExistence type="predicted"/>
<gene>
    <name evidence="2" type="ORF">SAMN04489835_1626</name>
</gene>
<sequence length="80" mass="9071">MTIIQKRLIGKSRTTSSTPALGDAHATRKPILITVQEVLFGSAAALRARRTPKPPKPRRDYPQHIKFLEQASMAREMYRL</sequence>
<keyword evidence="3" id="KW-1185">Reference proteome</keyword>
<accession>A0A1H6JB94</accession>
<evidence type="ECO:0000313" key="2">
    <source>
        <dbReference type="EMBL" id="SEH57658.1"/>
    </source>
</evidence>
<dbReference type="EMBL" id="LT629971">
    <property type="protein sequence ID" value="SEH57658.1"/>
    <property type="molecule type" value="Genomic_DNA"/>
</dbReference>
<feature type="region of interest" description="Disordered" evidence="1">
    <location>
        <begin position="1"/>
        <end position="23"/>
    </location>
</feature>
<evidence type="ECO:0000256" key="1">
    <source>
        <dbReference type="SAM" id="MobiDB-lite"/>
    </source>
</evidence>
<name>A0A1H6JB94_MYCRU</name>
<reference evidence="3" key="1">
    <citation type="submission" date="2016-10" db="EMBL/GenBank/DDBJ databases">
        <authorList>
            <person name="Varghese N."/>
            <person name="Submissions S."/>
        </authorList>
    </citation>
    <scope>NUCLEOTIDE SEQUENCE [LARGE SCALE GENOMIC DNA]</scope>
    <source>
        <strain evidence="3">DSM 45405</strain>
    </source>
</reference>
<organism evidence="2 3">
    <name type="scientific">Mycolicibacterium rutilum</name>
    <name type="common">Mycobacterium rutilum</name>
    <dbReference type="NCBI Taxonomy" id="370526"/>
    <lineage>
        <taxon>Bacteria</taxon>
        <taxon>Bacillati</taxon>
        <taxon>Actinomycetota</taxon>
        <taxon>Actinomycetes</taxon>
        <taxon>Mycobacteriales</taxon>
        <taxon>Mycobacteriaceae</taxon>
        <taxon>Mycolicibacterium</taxon>
    </lineage>
</organism>
<protein>
    <submittedName>
        <fullName evidence="2">Uncharacterized protein</fullName>
    </submittedName>
</protein>
<dbReference type="AlphaFoldDB" id="A0A1H6JB94"/>